<dbReference type="HOGENOM" id="CLU_2076125_0_0_1"/>
<sequence>MTGAVKRTLLPGLGTAPIFSGGAPKGTGDRRKIPGSAGWQTQANIFYRGTSSSAVRIYEHALIKGRQTPVGFCLVVYRTSDHCNRCLFPVINLQLGQNPTIISVCFCTQKDMSAGKNV</sequence>
<dbReference type="InParanoid" id="D2A1K1"/>
<gene>
    <name evidence="1" type="primary">GLEAN_08398</name>
    <name evidence="1" type="ORF">TcasGA2_TC008398</name>
</gene>
<dbReference type="AlphaFoldDB" id="D2A1K1"/>
<reference evidence="1 2" key="2">
    <citation type="journal article" date="2010" name="Nucleic Acids Res.">
        <title>BeetleBase in 2010: revisions to provide comprehensive genomic information for Tribolium castaneum.</title>
        <authorList>
            <person name="Kim H.S."/>
            <person name="Murphy T."/>
            <person name="Xia J."/>
            <person name="Caragea D."/>
            <person name="Park Y."/>
            <person name="Beeman R.W."/>
            <person name="Lorenzen M.D."/>
            <person name="Butcher S."/>
            <person name="Manak J.R."/>
            <person name="Brown S.J."/>
        </authorList>
    </citation>
    <scope>GENOME REANNOTATION</scope>
    <source>
        <strain evidence="1 2">Georgia GA2</strain>
    </source>
</reference>
<accession>D2A1K1</accession>
<protein>
    <submittedName>
        <fullName evidence="1">Uncharacterized protein</fullName>
    </submittedName>
</protein>
<dbReference type="EMBL" id="KQ971338">
    <property type="protein sequence ID" value="EFA02677.1"/>
    <property type="molecule type" value="Genomic_DNA"/>
</dbReference>
<proteinExistence type="predicted"/>
<dbReference type="Proteomes" id="UP000007266">
    <property type="component" value="Linkage group 4"/>
</dbReference>
<name>D2A1K1_TRICA</name>
<reference evidence="1 2" key="1">
    <citation type="journal article" date="2008" name="Nature">
        <title>The genome of the model beetle and pest Tribolium castaneum.</title>
        <authorList>
            <consortium name="Tribolium Genome Sequencing Consortium"/>
            <person name="Richards S."/>
            <person name="Gibbs R.A."/>
            <person name="Weinstock G.M."/>
            <person name="Brown S.J."/>
            <person name="Denell R."/>
            <person name="Beeman R.W."/>
            <person name="Gibbs R."/>
            <person name="Beeman R.W."/>
            <person name="Brown S.J."/>
            <person name="Bucher G."/>
            <person name="Friedrich M."/>
            <person name="Grimmelikhuijzen C.J."/>
            <person name="Klingler M."/>
            <person name="Lorenzen M."/>
            <person name="Richards S."/>
            <person name="Roth S."/>
            <person name="Schroder R."/>
            <person name="Tautz D."/>
            <person name="Zdobnov E.M."/>
            <person name="Muzny D."/>
            <person name="Gibbs R.A."/>
            <person name="Weinstock G.M."/>
            <person name="Attaway T."/>
            <person name="Bell S."/>
            <person name="Buhay C.J."/>
            <person name="Chandrabose M.N."/>
            <person name="Chavez D."/>
            <person name="Clerk-Blankenburg K.P."/>
            <person name="Cree A."/>
            <person name="Dao M."/>
            <person name="Davis C."/>
            <person name="Chacko J."/>
            <person name="Dinh H."/>
            <person name="Dugan-Rocha S."/>
            <person name="Fowler G."/>
            <person name="Garner T.T."/>
            <person name="Garnes J."/>
            <person name="Gnirke A."/>
            <person name="Hawes A."/>
            <person name="Hernandez J."/>
            <person name="Hines S."/>
            <person name="Holder M."/>
            <person name="Hume J."/>
            <person name="Jhangiani S.N."/>
            <person name="Joshi V."/>
            <person name="Khan Z.M."/>
            <person name="Jackson L."/>
            <person name="Kovar C."/>
            <person name="Kowis A."/>
            <person name="Lee S."/>
            <person name="Lewis L.R."/>
            <person name="Margolis J."/>
            <person name="Morgan M."/>
            <person name="Nazareth L.V."/>
            <person name="Nguyen N."/>
            <person name="Okwuonu G."/>
            <person name="Parker D."/>
            <person name="Richards S."/>
            <person name="Ruiz S.J."/>
            <person name="Santibanez J."/>
            <person name="Savard J."/>
            <person name="Scherer S.E."/>
            <person name="Schneider B."/>
            <person name="Sodergren E."/>
            <person name="Tautz D."/>
            <person name="Vattahil S."/>
            <person name="Villasana D."/>
            <person name="White C.S."/>
            <person name="Wright R."/>
            <person name="Park Y."/>
            <person name="Beeman R.W."/>
            <person name="Lord J."/>
            <person name="Oppert B."/>
            <person name="Lorenzen M."/>
            <person name="Brown S."/>
            <person name="Wang L."/>
            <person name="Savard J."/>
            <person name="Tautz D."/>
            <person name="Richards S."/>
            <person name="Weinstock G."/>
            <person name="Gibbs R.A."/>
            <person name="Liu Y."/>
            <person name="Worley K."/>
            <person name="Weinstock G."/>
            <person name="Elsik C.G."/>
            <person name="Reese J.T."/>
            <person name="Elhaik E."/>
            <person name="Landan G."/>
            <person name="Graur D."/>
            <person name="Arensburger P."/>
            <person name="Atkinson P."/>
            <person name="Beeman R.W."/>
            <person name="Beidler J."/>
            <person name="Brown S.J."/>
            <person name="Demuth J.P."/>
            <person name="Drury D.W."/>
            <person name="Du Y.Z."/>
            <person name="Fujiwara H."/>
            <person name="Lorenzen M."/>
            <person name="Maselli V."/>
            <person name="Osanai M."/>
            <person name="Park Y."/>
            <person name="Robertson H.M."/>
            <person name="Tu Z."/>
            <person name="Wang J.J."/>
            <person name="Wang S."/>
            <person name="Richards S."/>
            <person name="Song H."/>
            <person name="Zhang L."/>
            <person name="Sodergren E."/>
            <person name="Werner D."/>
            <person name="Stanke M."/>
            <person name="Morgenstern B."/>
            <person name="Solovyev V."/>
            <person name="Kosarev P."/>
            <person name="Brown G."/>
            <person name="Chen H.C."/>
            <person name="Ermolaeva O."/>
            <person name="Hlavina W."/>
            <person name="Kapustin Y."/>
            <person name="Kiryutin B."/>
            <person name="Kitts P."/>
            <person name="Maglott D."/>
            <person name="Pruitt K."/>
            <person name="Sapojnikov V."/>
            <person name="Souvorov A."/>
            <person name="Mackey A.J."/>
            <person name="Waterhouse R.M."/>
            <person name="Wyder S."/>
            <person name="Zdobnov E.M."/>
            <person name="Zdobnov E.M."/>
            <person name="Wyder S."/>
            <person name="Kriventseva E.V."/>
            <person name="Kadowaki T."/>
            <person name="Bork P."/>
            <person name="Aranda M."/>
            <person name="Bao R."/>
            <person name="Beermann A."/>
            <person name="Berns N."/>
            <person name="Bolognesi R."/>
            <person name="Bonneton F."/>
            <person name="Bopp D."/>
            <person name="Brown S.J."/>
            <person name="Bucher G."/>
            <person name="Butts T."/>
            <person name="Chaumot A."/>
            <person name="Denell R.E."/>
            <person name="Ferrier D.E."/>
            <person name="Friedrich M."/>
            <person name="Gordon C.M."/>
            <person name="Jindra M."/>
            <person name="Klingler M."/>
            <person name="Lan Q."/>
            <person name="Lattorff H.M."/>
            <person name="Laudet V."/>
            <person name="von Levetsow C."/>
            <person name="Liu Z."/>
            <person name="Lutz R."/>
            <person name="Lynch J.A."/>
            <person name="da Fonseca R.N."/>
            <person name="Posnien N."/>
            <person name="Reuter R."/>
            <person name="Roth S."/>
            <person name="Savard J."/>
            <person name="Schinko J.B."/>
            <person name="Schmitt C."/>
            <person name="Schoppmeier M."/>
            <person name="Schroder R."/>
            <person name="Shippy T.D."/>
            <person name="Simonnet F."/>
            <person name="Marques-Souza H."/>
            <person name="Tautz D."/>
            <person name="Tomoyasu Y."/>
            <person name="Trauner J."/>
            <person name="Van der Zee M."/>
            <person name="Vervoort M."/>
            <person name="Wittkopp N."/>
            <person name="Wimmer E.A."/>
            <person name="Yang X."/>
            <person name="Jones A.K."/>
            <person name="Sattelle D.B."/>
            <person name="Ebert P.R."/>
            <person name="Nelson D."/>
            <person name="Scott J.G."/>
            <person name="Beeman R.W."/>
            <person name="Muthukrishnan S."/>
            <person name="Kramer K.J."/>
            <person name="Arakane Y."/>
            <person name="Beeman R.W."/>
            <person name="Zhu Q."/>
            <person name="Hogenkamp D."/>
            <person name="Dixit R."/>
            <person name="Oppert B."/>
            <person name="Jiang H."/>
            <person name="Zou Z."/>
            <person name="Marshall J."/>
            <person name="Elpidina E."/>
            <person name="Vinokurov K."/>
            <person name="Oppert C."/>
            <person name="Zou Z."/>
            <person name="Evans J."/>
            <person name="Lu Z."/>
            <person name="Zhao P."/>
            <person name="Sumathipala N."/>
            <person name="Altincicek B."/>
            <person name="Vilcinskas A."/>
            <person name="Williams M."/>
            <person name="Hultmark D."/>
            <person name="Hetru C."/>
            <person name="Jiang H."/>
            <person name="Grimmelikhuijzen C.J."/>
            <person name="Hauser F."/>
            <person name="Cazzamali G."/>
            <person name="Williamson M."/>
            <person name="Park Y."/>
            <person name="Li B."/>
            <person name="Tanaka Y."/>
            <person name="Predel R."/>
            <person name="Neupert S."/>
            <person name="Schachtner J."/>
            <person name="Verleyen P."/>
            <person name="Raible F."/>
            <person name="Bork P."/>
            <person name="Friedrich M."/>
            <person name="Walden K.K."/>
            <person name="Robertson H.M."/>
            <person name="Angeli S."/>
            <person name="Foret S."/>
            <person name="Bucher G."/>
            <person name="Schuetz S."/>
            <person name="Maleszka R."/>
            <person name="Wimmer E.A."/>
            <person name="Beeman R.W."/>
            <person name="Lorenzen M."/>
            <person name="Tomoyasu Y."/>
            <person name="Miller S.C."/>
            <person name="Grossmann D."/>
            <person name="Bucher G."/>
        </authorList>
    </citation>
    <scope>NUCLEOTIDE SEQUENCE [LARGE SCALE GENOMIC DNA]</scope>
    <source>
        <strain evidence="1 2">Georgia GA2</strain>
    </source>
</reference>
<keyword evidence="2" id="KW-1185">Reference proteome</keyword>
<evidence type="ECO:0000313" key="1">
    <source>
        <dbReference type="EMBL" id="EFA02677.1"/>
    </source>
</evidence>
<evidence type="ECO:0000313" key="2">
    <source>
        <dbReference type="Proteomes" id="UP000007266"/>
    </source>
</evidence>
<organism evidence="1 2">
    <name type="scientific">Tribolium castaneum</name>
    <name type="common">Red flour beetle</name>
    <dbReference type="NCBI Taxonomy" id="7070"/>
    <lineage>
        <taxon>Eukaryota</taxon>
        <taxon>Metazoa</taxon>
        <taxon>Ecdysozoa</taxon>
        <taxon>Arthropoda</taxon>
        <taxon>Hexapoda</taxon>
        <taxon>Insecta</taxon>
        <taxon>Pterygota</taxon>
        <taxon>Neoptera</taxon>
        <taxon>Endopterygota</taxon>
        <taxon>Coleoptera</taxon>
        <taxon>Polyphaga</taxon>
        <taxon>Cucujiformia</taxon>
        <taxon>Tenebrionidae</taxon>
        <taxon>Tenebrionidae incertae sedis</taxon>
        <taxon>Tribolium</taxon>
    </lineage>
</organism>